<gene>
    <name evidence="2" type="primary">LOC142169926</name>
</gene>
<reference evidence="2" key="2">
    <citation type="submission" date="2025-08" db="UniProtKB">
        <authorList>
            <consortium name="RefSeq"/>
        </authorList>
    </citation>
    <scope>IDENTIFICATION</scope>
    <source>
        <tissue evidence="2">Leaf</tissue>
    </source>
</reference>
<sequence length="171" mass="20443">MATEHNDLITEFPPGYRFVPTDEELVKYYLENKVHYQPFPALFIEDIHAKEFYNESPEALVENMCGEGEWFFFIHQDEYFRGKIEKFQIVGNEIGFWQCLGKEFPIYNSEGDVVGFKINLKYCSRSAKTNTWIMEKYRLNFECASTDDEEIEEWVLGRIIRGQKKDYTNYY</sequence>
<name>A0AC58SSM1_TOBAC</name>
<dbReference type="Proteomes" id="UP000790787">
    <property type="component" value="Chromosome 15"/>
</dbReference>
<evidence type="ECO:0000313" key="1">
    <source>
        <dbReference type="Proteomes" id="UP000790787"/>
    </source>
</evidence>
<evidence type="ECO:0000313" key="2">
    <source>
        <dbReference type="RefSeq" id="XP_075087969.1"/>
    </source>
</evidence>
<proteinExistence type="predicted"/>
<reference evidence="1" key="1">
    <citation type="journal article" date="2014" name="Nat. Commun.">
        <title>The tobacco genome sequence and its comparison with those of tomato and potato.</title>
        <authorList>
            <person name="Sierro N."/>
            <person name="Battey J.N."/>
            <person name="Ouadi S."/>
            <person name="Bakaher N."/>
            <person name="Bovet L."/>
            <person name="Willig A."/>
            <person name="Goepfert S."/>
            <person name="Peitsch M.C."/>
            <person name="Ivanov N.V."/>
        </authorList>
    </citation>
    <scope>NUCLEOTIDE SEQUENCE [LARGE SCALE GENOMIC DNA]</scope>
</reference>
<keyword evidence="1" id="KW-1185">Reference proteome</keyword>
<dbReference type="RefSeq" id="XP_075087969.1">
    <property type="nucleotide sequence ID" value="XM_075231868.1"/>
</dbReference>
<protein>
    <submittedName>
        <fullName evidence="2">NAC domain-containing protein 101-like</fullName>
    </submittedName>
</protein>
<organism evidence="1 2">
    <name type="scientific">Nicotiana tabacum</name>
    <name type="common">Common tobacco</name>
    <dbReference type="NCBI Taxonomy" id="4097"/>
    <lineage>
        <taxon>Eukaryota</taxon>
        <taxon>Viridiplantae</taxon>
        <taxon>Streptophyta</taxon>
        <taxon>Embryophyta</taxon>
        <taxon>Tracheophyta</taxon>
        <taxon>Spermatophyta</taxon>
        <taxon>Magnoliopsida</taxon>
        <taxon>eudicotyledons</taxon>
        <taxon>Gunneridae</taxon>
        <taxon>Pentapetalae</taxon>
        <taxon>asterids</taxon>
        <taxon>lamiids</taxon>
        <taxon>Solanales</taxon>
        <taxon>Solanaceae</taxon>
        <taxon>Nicotianoideae</taxon>
        <taxon>Nicotianeae</taxon>
        <taxon>Nicotiana</taxon>
    </lineage>
</organism>
<accession>A0AC58SSM1</accession>